<evidence type="ECO:0008006" key="3">
    <source>
        <dbReference type="Google" id="ProtNLM"/>
    </source>
</evidence>
<dbReference type="SUPFAM" id="SSF56112">
    <property type="entry name" value="Protein kinase-like (PK-like)"/>
    <property type="match status" value="1"/>
</dbReference>
<dbReference type="AlphaFoldDB" id="A0A1L9VXC1"/>
<dbReference type="OrthoDB" id="2906425at2759"/>
<protein>
    <recommendedName>
        <fullName evidence="3">Aminoglycoside phosphotransferase domain-containing protein</fullName>
    </recommendedName>
</protein>
<evidence type="ECO:0000313" key="2">
    <source>
        <dbReference type="Proteomes" id="UP000184300"/>
    </source>
</evidence>
<evidence type="ECO:0000313" key="1">
    <source>
        <dbReference type="EMBL" id="OJJ88527.1"/>
    </source>
</evidence>
<accession>A0A1L9VXC1</accession>
<dbReference type="EMBL" id="KV878889">
    <property type="protein sequence ID" value="OJJ88527.1"/>
    <property type="molecule type" value="Genomic_DNA"/>
</dbReference>
<dbReference type="RefSeq" id="XP_022405203.1">
    <property type="nucleotide sequence ID" value="XM_022549559.1"/>
</dbReference>
<keyword evidence="2" id="KW-1185">Reference proteome</keyword>
<name>A0A1L9VXC1_ASPGL</name>
<gene>
    <name evidence="1" type="ORF">ASPGLDRAFT_71541</name>
</gene>
<sequence length="200" mass="23214">MRRKAILGLNSELVMKAGYDIDISHIFTLDYIRQQAPSIPTPETHGILQQPGSGYRFILMSRIPVSVKEQLDTIFDKLRSMLPPPTDENEPNAVFGGGNPRRCRDARTHIRVAESPISNENEFNQFFTKHQEFTQTNNLAMIKSYLETDHKLVMTHGDLHPRNIMYWEYIKALNAIPPDRYDDFENWWVYLPPTIGAWPK</sequence>
<dbReference type="STRING" id="1160497.A0A1L9VXC1"/>
<proteinExistence type="predicted"/>
<dbReference type="Proteomes" id="UP000184300">
    <property type="component" value="Unassembled WGS sequence"/>
</dbReference>
<organism evidence="1 2">
    <name type="scientific">Aspergillus glaucus CBS 516.65</name>
    <dbReference type="NCBI Taxonomy" id="1160497"/>
    <lineage>
        <taxon>Eukaryota</taxon>
        <taxon>Fungi</taxon>
        <taxon>Dikarya</taxon>
        <taxon>Ascomycota</taxon>
        <taxon>Pezizomycotina</taxon>
        <taxon>Eurotiomycetes</taxon>
        <taxon>Eurotiomycetidae</taxon>
        <taxon>Eurotiales</taxon>
        <taxon>Aspergillaceae</taxon>
        <taxon>Aspergillus</taxon>
        <taxon>Aspergillus subgen. Aspergillus</taxon>
    </lineage>
</organism>
<dbReference type="GeneID" id="34465819"/>
<dbReference type="VEuPathDB" id="FungiDB:ASPGLDRAFT_71541"/>
<reference evidence="2" key="1">
    <citation type="journal article" date="2017" name="Genome Biol.">
        <title>Comparative genomics reveals high biological diversity and specific adaptations in the industrially and medically important fungal genus Aspergillus.</title>
        <authorList>
            <person name="de Vries R.P."/>
            <person name="Riley R."/>
            <person name="Wiebenga A."/>
            <person name="Aguilar-Osorio G."/>
            <person name="Amillis S."/>
            <person name="Uchima C.A."/>
            <person name="Anderluh G."/>
            <person name="Asadollahi M."/>
            <person name="Askin M."/>
            <person name="Barry K."/>
            <person name="Battaglia E."/>
            <person name="Bayram O."/>
            <person name="Benocci T."/>
            <person name="Braus-Stromeyer S.A."/>
            <person name="Caldana C."/>
            <person name="Canovas D."/>
            <person name="Cerqueira G.C."/>
            <person name="Chen F."/>
            <person name="Chen W."/>
            <person name="Choi C."/>
            <person name="Clum A."/>
            <person name="Dos Santos R.A."/>
            <person name="Damasio A.R."/>
            <person name="Diallinas G."/>
            <person name="Emri T."/>
            <person name="Fekete E."/>
            <person name="Flipphi M."/>
            <person name="Freyberg S."/>
            <person name="Gallo A."/>
            <person name="Gournas C."/>
            <person name="Habgood R."/>
            <person name="Hainaut M."/>
            <person name="Harispe M.L."/>
            <person name="Henrissat B."/>
            <person name="Hilden K.S."/>
            <person name="Hope R."/>
            <person name="Hossain A."/>
            <person name="Karabika E."/>
            <person name="Karaffa L."/>
            <person name="Karanyi Z."/>
            <person name="Krasevec N."/>
            <person name="Kuo A."/>
            <person name="Kusch H."/>
            <person name="LaButti K."/>
            <person name="Lagendijk E.L."/>
            <person name="Lapidus A."/>
            <person name="Levasseur A."/>
            <person name="Lindquist E."/>
            <person name="Lipzen A."/>
            <person name="Logrieco A.F."/>
            <person name="MacCabe A."/>
            <person name="Maekelae M.R."/>
            <person name="Malavazi I."/>
            <person name="Melin P."/>
            <person name="Meyer V."/>
            <person name="Mielnichuk N."/>
            <person name="Miskei M."/>
            <person name="Molnar A.P."/>
            <person name="Mule G."/>
            <person name="Ngan C.Y."/>
            <person name="Orejas M."/>
            <person name="Orosz E."/>
            <person name="Ouedraogo J.P."/>
            <person name="Overkamp K.M."/>
            <person name="Park H.-S."/>
            <person name="Perrone G."/>
            <person name="Piumi F."/>
            <person name="Punt P.J."/>
            <person name="Ram A.F."/>
            <person name="Ramon A."/>
            <person name="Rauscher S."/>
            <person name="Record E."/>
            <person name="Riano-Pachon D.M."/>
            <person name="Robert V."/>
            <person name="Roehrig J."/>
            <person name="Ruller R."/>
            <person name="Salamov A."/>
            <person name="Salih N.S."/>
            <person name="Samson R.A."/>
            <person name="Sandor E."/>
            <person name="Sanguinetti M."/>
            <person name="Schuetze T."/>
            <person name="Sepcic K."/>
            <person name="Shelest E."/>
            <person name="Sherlock G."/>
            <person name="Sophianopoulou V."/>
            <person name="Squina F.M."/>
            <person name="Sun H."/>
            <person name="Susca A."/>
            <person name="Todd R.B."/>
            <person name="Tsang A."/>
            <person name="Unkles S.E."/>
            <person name="van de Wiele N."/>
            <person name="van Rossen-Uffink D."/>
            <person name="Oliveira J.V."/>
            <person name="Vesth T.C."/>
            <person name="Visser J."/>
            <person name="Yu J.-H."/>
            <person name="Zhou M."/>
            <person name="Andersen M.R."/>
            <person name="Archer D.B."/>
            <person name="Baker S.E."/>
            <person name="Benoit I."/>
            <person name="Brakhage A.A."/>
            <person name="Braus G.H."/>
            <person name="Fischer R."/>
            <person name="Frisvad J.C."/>
            <person name="Goldman G.H."/>
            <person name="Houbraken J."/>
            <person name="Oakley B."/>
            <person name="Pocsi I."/>
            <person name="Scazzocchio C."/>
            <person name="Seiboth B."/>
            <person name="vanKuyk P.A."/>
            <person name="Wortman J."/>
            <person name="Dyer P.S."/>
            <person name="Grigoriev I.V."/>
        </authorList>
    </citation>
    <scope>NUCLEOTIDE SEQUENCE [LARGE SCALE GENOMIC DNA]</scope>
    <source>
        <strain evidence="2">CBS 516.65</strain>
    </source>
</reference>
<dbReference type="InterPro" id="IPR011009">
    <property type="entry name" value="Kinase-like_dom_sf"/>
</dbReference>